<evidence type="ECO:0000313" key="2">
    <source>
        <dbReference type="Proteomes" id="UP000886520"/>
    </source>
</evidence>
<accession>A0A9D4V4L4</accession>
<keyword evidence="2" id="KW-1185">Reference proteome</keyword>
<dbReference type="InterPro" id="IPR023389">
    <property type="entry name" value="DOPA-like_sf"/>
</dbReference>
<sequence>MDSSSPLPDEQTTMRNDGEGMPLKFWAPVHSYDVHIYFFHTDEEHTKIAMQLREDVIRLFPQLNVYKLWNRPIGPHPVGMFEVDLKTPAQFALFVPWLNAHRNGLSALIHPNTGFPLRDHTVNAMWLGEKFPLITSCLSETSTYGL</sequence>
<evidence type="ECO:0000313" key="1">
    <source>
        <dbReference type="EMBL" id="KAI5078867.1"/>
    </source>
</evidence>
<dbReference type="Pfam" id="PF08883">
    <property type="entry name" value="DOPA_dioxygen"/>
    <property type="match status" value="1"/>
</dbReference>
<name>A0A9D4V4L4_ADICA</name>
<gene>
    <name evidence="1" type="ORF">GOP47_0006538</name>
</gene>
<dbReference type="InterPro" id="IPR014980">
    <property type="entry name" value="DOPA_dioxygen"/>
</dbReference>
<comment type="caution">
    <text evidence="1">The sequence shown here is derived from an EMBL/GenBank/DDBJ whole genome shotgun (WGS) entry which is preliminary data.</text>
</comment>
<dbReference type="OrthoDB" id="9970095at2759"/>
<dbReference type="SUPFAM" id="SSF143410">
    <property type="entry name" value="DOPA-like"/>
    <property type="match status" value="1"/>
</dbReference>
<dbReference type="Gene3D" id="3.30.70.1240">
    <property type="entry name" value="DOPA-like domains"/>
    <property type="match status" value="1"/>
</dbReference>
<organism evidence="1 2">
    <name type="scientific">Adiantum capillus-veneris</name>
    <name type="common">Maidenhair fern</name>
    <dbReference type="NCBI Taxonomy" id="13818"/>
    <lineage>
        <taxon>Eukaryota</taxon>
        <taxon>Viridiplantae</taxon>
        <taxon>Streptophyta</taxon>
        <taxon>Embryophyta</taxon>
        <taxon>Tracheophyta</taxon>
        <taxon>Polypodiopsida</taxon>
        <taxon>Polypodiidae</taxon>
        <taxon>Polypodiales</taxon>
        <taxon>Pteridineae</taxon>
        <taxon>Pteridaceae</taxon>
        <taxon>Vittarioideae</taxon>
        <taxon>Adiantum</taxon>
    </lineage>
</organism>
<dbReference type="Proteomes" id="UP000886520">
    <property type="component" value="Chromosome 6"/>
</dbReference>
<proteinExistence type="predicted"/>
<dbReference type="PANTHER" id="PTHR36423">
    <property type="entry name" value="AFR070WP"/>
    <property type="match status" value="1"/>
</dbReference>
<dbReference type="PANTHER" id="PTHR36423:SF2">
    <property type="entry name" value="AFR070WP"/>
    <property type="match status" value="1"/>
</dbReference>
<protein>
    <submittedName>
        <fullName evidence="1">Uncharacterized protein</fullName>
    </submittedName>
</protein>
<reference evidence="1" key="1">
    <citation type="submission" date="2021-01" db="EMBL/GenBank/DDBJ databases">
        <title>Adiantum capillus-veneris genome.</title>
        <authorList>
            <person name="Fang Y."/>
            <person name="Liao Q."/>
        </authorList>
    </citation>
    <scope>NUCLEOTIDE SEQUENCE</scope>
    <source>
        <strain evidence="1">H3</strain>
        <tissue evidence="1">Leaf</tissue>
    </source>
</reference>
<dbReference type="AlphaFoldDB" id="A0A9D4V4L4"/>
<dbReference type="EMBL" id="JABFUD020000006">
    <property type="protein sequence ID" value="KAI5078867.1"/>
    <property type="molecule type" value="Genomic_DNA"/>
</dbReference>